<dbReference type="InterPro" id="IPR035896">
    <property type="entry name" value="AN1-like_Znf"/>
</dbReference>
<dbReference type="GeneID" id="98172820"/>
<dbReference type="RefSeq" id="XP_070913598.1">
    <property type="nucleotide sequence ID" value="XM_071057497.1"/>
</dbReference>
<sequence>MLRPCSIVGCGHPAERANRSCMICAQHFCANHLTDGTHTCPTSEDDDLDKYYDAYNAAKTRHLKALLDKVNVAALESAASSARNGITCRIPALADNDSEAARIELVSRQCGGQNCHVDVEFAGGVTWIARIRLDDPLLPPHPVQTRILLSEVATLRFLARTRVPAPQVHAYALEGLGNSVGTSHLPDLVAESESRNGPFYLKHYDDKGDHILVDDDHNITGIIDWEFASFEAKELAFSSPCMMRPVRKFYQGSNELTEEEQHFAAIFDERGRKDLSNIVHQGRRWQRYLFFLGGGIPRDMSEFEHLFQGLRESFANGRDGKAVPDISGYQNWKRDVIEEFCIEDSQLEARLQAESVKDSNATS</sequence>
<reference evidence="1 2" key="1">
    <citation type="submission" date="2024-09" db="EMBL/GenBank/DDBJ databases">
        <title>Itraconazole resistance in Madurella fahalii resulting from another homologue of gene encoding cytochrome P450 14-alpha sterol demethylase (CYP51).</title>
        <authorList>
            <person name="Yoshioka I."/>
            <person name="Fahal A.H."/>
            <person name="Kaneko S."/>
            <person name="Yaguchi T."/>
        </authorList>
    </citation>
    <scope>NUCLEOTIDE SEQUENCE [LARGE SCALE GENOMIC DNA]</scope>
    <source>
        <strain evidence="1 2">IFM 68171</strain>
    </source>
</reference>
<proteinExistence type="predicted"/>
<dbReference type="EMBL" id="BAAFSV010000001">
    <property type="protein sequence ID" value="GAB1311865.1"/>
    <property type="molecule type" value="Genomic_DNA"/>
</dbReference>
<dbReference type="PANTHER" id="PTHR21310">
    <property type="entry name" value="AMINOGLYCOSIDE PHOSPHOTRANSFERASE-RELATED-RELATED"/>
    <property type="match status" value="1"/>
</dbReference>
<comment type="caution">
    <text evidence="1">The sequence shown here is derived from an EMBL/GenBank/DDBJ whole genome shotgun (WGS) entry which is preliminary data.</text>
</comment>
<evidence type="ECO:0000313" key="2">
    <source>
        <dbReference type="Proteomes" id="UP001628179"/>
    </source>
</evidence>
<keyword evidence="2" id="KW-1185">Reference proteome</keyword>
<evidence type="ECO:0008006" key="3">
    <source>
        <dbReference type="Google" id="ProtNLM"/>
    </source>
</evidence>
<gene>
    <name evidence="1" type="ORF">MFIFM68171_02075</name>
</gene>
<evidence type="ECO:0000313" key="1">
    <source>
        <dbReference type="EMBL" id="GAB1311865.1"/>
    </source>
</evidence>
<accession>A0ABQ0G2T2</accession>
<organism evidence="1 2">
    <name type="scientific">Madurella fahalii</name>
    <dbReference type="NCBI Taxonomy" id="1157608"/>
    <lineage>
        <taxon>Eukaryota</taxon>
        <taxon>Fungi</taxon>
        <taxon>Dikarya</taxon>
        <taxon>Ascomycota</taxon>
        <taxon>Pezizomycotina</taxon>
        <taxon>Sordariomycetes</taxon>
        <taxon>Sordariomycetidae</taxon>
        <taxon>Sordariales</taxon>
        <taxon>Sordariales incertae sedis</taxon>
        <taxon>Madurella</taxon>
    </lineage>
</organism>
<dbReference type="InterPro" id="IPR011009">
    <property type="entry name" value="Kinase-like_dom_sf"/>
</dbReference>
<dbReference type="InterPro" id="IPR051678">
    <property type="entry name" value="AGP_Transferase"/>
</dbReference>
<dbReference type="SUPFAM" id="SSF118310">
    <property type="entry name" value="AN1-like Zinc finger"/>
    <property type="match status" value="1"/>
</dbReference>
<dbReference type="PANTHER" id="PTHR21310:SF15">
    <property type="entry name" value="AMINOGLYCOSIDE PHOSPHOTRANSFERASE DOMAIN-CONTAINING PROTEIN"/>
    <property type="match status" value="1"/>
</dbReference>
<dbReference type="SUPFAM" id="SSF56112">
    <property type="entry name" value="Protein kinase-like (PK-like)"/>
    <property type="match status" value="1"/>
</dbReference>
<dbReference type="Proteomes" id="UP001628179">
    <property type="component" value="Unassembled WGS sequence"/>
</dbReference>
<protein>
    <recommendedName>
        <fullName evidence="3">Aminoglycoside phosphotransferase domain-containing protein</fullName>
    </recommendedName>
</protein>
<name>A0ABQ0G2T2_9PEZI</name>